<reference evidence="4 5" key="1">
    <citation type="submission" date="2021-09" db="EMBL/GenBank/DDBJ databases">
        <title>Lysobacter sp. 13A isolated from the river sediment.</title>
        <authorList>
            <person name="Liu H."/>
            <person name="Li S."/>
            <person name="Mao S."/>
        </authorList>
    </citation>
    <scope>NUCLEOTIDE SEQUENCE [LARGE SCALE GENOMIC DNA]</scope>
    <source>
        <strain evidence="4 5">13A</strain>
    </source>
</reference>
<dbReference type="PANTHER" id="PTHR38690">
    <property type="entry name" value="PROTEASE-RELATED"/>
    <property type="match status" value="1"/>
</dbReference>
<evidence type="ECO:0000313" key="4">
    <source>
        <dbReference type="EMBL" id="MBZ4039617.1"/>
    </source>
</evidence>
<organism evidence="4 5">
    <name type="scientific">Novilysobacter selenitireducens</name>
    <dbReference type="NCBI Taxonomy" id="2872639"/>
    <lineage>
        <taxon>Bacteria</taxon>
        <taxon>Pseudomonadati</taxon>
        <taxon>Pseudomonadota</taxon>
        <taxon>Gammaproteobacteria</taxon>
        <taxon>Lysobacterales</taxon>
        <taxon>Lysobacteraceae</taxon>
        <taxon>Novilysobacter</taxon>
    </lineage>
</organism>
<keyword evidence="2" id="KW-1133">Transmembrane helix</keyword>
<feature type="region of interest" description="Disordered" evidence="1">
    <location>
        <begin position="971"/>
        <end position="1005"/>
    </location>
</feature>
<dbReference type="InterPro" id="IPR025263">
    <property type="entry name" value="YhdP_central"/>
</dbReference>
<evidence type="ECO:0000259" key="3">
    <source>
        <dbReference type="Pfam" id="PF13116"/>
    </source>
</evidence>
<keyword evidence="2" id="KW-0472">Membrane</keyword>
<feature type="domain" description="YhdP central" evidence="3">
    <location>
        <begin position="10"/>
        <end position="1271"/>
    </location>
</feature>
<dbReference type="Pfam" id="PF13116">
    <property type="entry name" value="YhdP"/>
    <property type="match status" value="1"/>
</dbReference>
<evidence type="ECO:0000313" key="5">
    <source>
        <dbReference type="Proteomes" id="UP001430954"/>
    </source>
</evidence>
<comment type="caution">
    <text evidence="4">The sequence shown here is derived from an EMBL/GenBank/DDBJ whole genome shotgun (WGS) entry which is preliminary data.</text>
</comment>
<sequence length="1290" mass="135020">MPTPLRRRLRLARRGLGYTVAISLVLVAVVLGLASQVLPLAERHPARIAAWLSERSGRPVAFDAVETEWTRRGPVLQLDGLRVGEGRDAFVVGDAEMLVSLYAGLLPGHAFSELRLRDLDLTLQRSADGRWSVRGLPGSDRPAGDPLEALEGLGELQVVGGALTVSAPSLGIEARLPKIDLRLQVSGDRVRAGMRAWPARDAAPLDAALDLDRDTGTGRAWGGAPEADLRAWSPLLRAAGVAVNAGRGRADAWVGLQDYRVLDAQVRAALSDVELHSVDATQGVPVRFSRVDGRARWRVVDAGWQLDVPDLQVDAADGGGTYQRVSLGVGEGVAVEAARIDLAPLAAVAALSGRVPPALGKWLTQARVHGTLADVRLHSDGKGVDIAQGTLAEAGFAPVGDAPGVSGLAGGLEADATSAVLRLQPKADVTVDWPRGFGRAHRARLAGDIAAWRVGPGWRVGTGGLGIDGEDVDLGVRGSLWWQGDGTRPRMDLAARVEPVALPVAKKFWIRHRMPEAVVRWLDQALVDGRLENGRALVSGDLDHWPFREGEGRFEASADIRDGVLKFQPEWPAAEAVDATVTFVADGLQLRGAGALAGIDIDALQADIDHYRGGTLTVGAQADANAAGLLALLRDSPLREAHGETLASLQAAGPADVTFGLALPLRKGQATRIDGHVDLQGVRLSDPRWDLAFSRVRGRADYVNDGFRADGLQAVLDGRPSRLSLRAGGGVDSPDHVFEAALAAELGAEALVARVPQLDWLQPHMIGRSDWTADLAVAKRGGTRLQLASNLVGTALTLPAPLDKLAGTALPTRVTMPLPVETGDVEVSMGNLAAVRVRRQGERTGVRVELGAQRAPAAPAHGLIAAGQADRLDAIGWIALARADTGSAASSGGDTGPGLPLRSVDIRSRRLELLGGVFPSTRVQVDPAAAGALAVRVQGPALQGRLTVPDGDRPVTGDFQRVHWRSAKAGAASATVAGADDTPPLATASDAAPSPAAAPVADDSDIDPARIPAMALEIDDFRVADAALGALTFRSRPTPAGLRVERLQARARDQAVDVTGSWTGRGAASRTHLVAGVDSDDIGSLMQGLGLGGRIAGGDGNLHLDVRWPGSPAAFSLASLDGALTLDARDGRLLEVEPGAGRVLGLLSIAELPRRLTLDFRDFFSKGFAFNRIDGSVRFADGQARSEGLKIDGPAAAIDIRGQADLRRERFDQTIEVRPKAGNLLTAVGAIAGGPVGAAIGAAANAVLSRPLGEIAARTYRVTGPWSDPDVEVIDERPVRPVASEPPPAG</sequence>
<dbReference type="NCBIfam" id="TIGR02099">
    <property type="entry name" value="YhdP family protein"/>
    <property type="match status" value="1"/>
</dbReference>
<gene>
    <name evidence="4" type="ORF">K6753_08730</name>
</gene>
<dbReference type="EMBL" id="JAINZW010000003">
    <property type="protein sequence ID" value="MBZ4039617.1"/>
    <property type="molecule type" value="Genomic_DNA"/>
</dbReference>
<dbReference type="RefSeq" id="WP_223676061.1">
    <property type="nucleotide sequence ID" value="NZ_JAINZW010000003.1"/>
</dbReference>
<protein>
    <submittedName>
        <fullName evidence="4">TIGR02099 family protein</fullName>
    </submittedName>
</protein>
<proteinExistence type="predicted"/>
<dbReference type="Proteomes" id="UP001430954">
    <property type="component" value="Unassembled WGS sequence"/>
</dbReference>
<accession>A0ABS7T6Y5</accession>
<feature type="transmembrane region" description="Helical" evidence="2">
    <location>
        <begin position="16"/>
        <end position="38"/>
    </location>
</feature>
<evidence type="ECO:0000256" key="2">
    <source>
        <dbReference type="SAM" id="Phobius"/>
    </source>
</evidence>
<dbReference type="InterPro" id="IPR011836">
    <property type="entry name" value="YhdP"/>
</dbReference>
<keyword evidence="5" id="KW-1185">Reference proteome</keyword>
<name>A0ABS7T6Y5_9GAMM</name>
<evidence type="ECO:0000256" key="1">
    <source>
        <dbReference type="SAM" id="MobiDB-lite"/>
    </source>
</evidence>
<feature type="compositionally biased region" description="Low complexity" evidence="1">
    <location>
        <begin position="971"/>
        <end position="1001"/>
    </location>
</feature>
<dbReference type="PANTHER" id="PTHR38690:SF1">
    <property type="entry name" value="PROTEASE"/>
    <property type="match status" value="1"/>
</dbReference>
<keyword evidence="2" id="KW-0812">Transmembrane</keyword>